<evidence type="ECO:0000256" key="2">
    <source>
        <dbReference type="SAM" id="MobiDB-lite"/>
    </source>
</evidence>
<feature type="region of interest" description="Disordered" evidence="2">
    <location>
        <begin position="856"/>
        <end position="878"/>
    </location>
</feature>
<gene>
    <name evidence="3 5" type="ORF">BDZ99DRAFT_564988</name>
</gene>
<reference evidence="3 5" key="1">
    <citation type="journal article" date="2020" name="Stud. Mycol.">
        <title>101 Dothideomycetes genomes: a test case for predicting lifestyles and emergence of pathogens.</title>
        <authorList>
            <person name="Haridas S."/>
            <person name="Albert R."/>
            <person name="Binder M."/>
            <person name="Bloem J."/>
            <person name="Labutti K."/>
            <person name="Salamov A."/>
            <person name="Andreopoulos B."/>
            <person name="Baker S."/>
            <person name="Barry K."/>
            <person name="Bills G."/>
            <person name="Bluhm B."/>
            <person name="Cannon C."/>
            <person name="Castanera R."/>
            <person name="Culley D."/>
            <person name="Daum C."/>
            <person name="Ezra D."/>
            <person name="Gonzalez J."/>
            <person name="Henrissat B."/>
            <person name="Kuo A."/>
            <person name="Liang C."/>
            <person name="Lipzen A."/>
            <person name="Lutzoni F."/>
            <person name="Magnuson J."/>
            <person name="Mondo S."/>
            <person name="Nolan M."/>
            <person name="Ohm R."/>
            <person name="Pangilinan J."/>
            <person name="Park H.-J."/>
            <person name="Ramirez L."/>
            <person name="Alfaro M."/>
            <person name="Sun H."/>
            <person name="Tritt A."/>
            <person name="Yoshinaga Y."/>
            <person name="Zwiers L.-H."/>
            <person name="Turgeon B."/>
            <person name="Goodwin S."/>
            <person name="Spatafora J."/>
            <person name="Crous P."/>
            <person name="Grigoriev I."/>
        </authorList>
    </citation>
    <scope>NUCLEOTIDE SEQUENCE</scope>
    <source>
        <strain evidence="3 5">CBS 304.34</strain>
    </source>
</reference>
<dbReference type="OrthoDB" id="1744869at2759"/>
<evidence type="ECO:0000313" key="5">
    <source>
        <dbReference type="RefSeq" id="XP_033584181.1"/>
    </source>
</evidence>
<accession>A0A6A6ZAI6</accession>
<evidence type="ECO:0000313" key="3">
    <source>
        <dbReference type="EMBL" id="KAF2817217.1"/>
    </source>
</evidence>
<dbReference type="GeneID" id="54468318"/>
<keyword evidence="4" id="KW-1185">Reference proteome</keyword>
<dbReference type="AlphaFoldDB" id="A0A6A6ZAI6"/>
<reference evidence="5" key="3">
    <citation type="submission" date="2025-04" db="UniProtKB">
        <authorList>
            <consortium name="RefSeq"/>
        </authorList>
    </citation>
    <scope>IDENTIFICATION</scope>
    <source>
        <strain evidence="5">CBS 304.34</strain>
    </source>
</reference>
<name>A0A6A6ZAI6_9PEZI</name>
<protein>
    <submittedName>
        <fullName evidence="3 5">Uncharacterized protein</fullName>
    </submittedName>
</protein>
<proteinExistence type="predicted"/>
<evidence type="ECO:0000256" key="1">
    <source>
        <dbReference type="SAM" id="Coils"/>
    </source>
</evidence>
<feature type="compositionally biased region" description="Basic and acidic residues" evidence="2">
    <location>
        <begin position="688"/>
        <end position="697"/>
    </location>
</feature>
<organism evidence="3">
    <name type="scientific">Mytilinidion resinicola</name>
    <dbReference type="NCBI Taxonomy" id="574789"/>
    <lineage>
        <taxon>Eukaryota</taxon>
        <taxon>Fungi</taxon>
        <taxon>Dikarya</taxon>
        <taxon>Ascomycota</taxon>
        <taxon>Pezizomycotina</taxon>
        <taxon>Dothideomycetes</taxon>
        <taxon>Pleosporomycetidae</taxon>
        <taxon>Mytilinidiales</taxon>
        <taxon>Mytilinidiaceae</taxon>
        <taxon>Mytilinidion</taxon>
    </lineage>
</organism>
<sequence length="1098" mass="123167">MGSPLLRRFALQRSSLRAQRRLVSTAAPLPQLVAPRDRLGSWSYPGCFHYRRTVAVSSQVDSILPKHLLMEFDKLPNLTWDQDPFLVLFLTPTFARWLLDDQTFLQPALLRLFNLNLQDPDLERSYHALVAVVDRLPTPAHPGRGYRKGRWCAPSPPSPPFSELGFEGMAYTLLNAGQFLPPHIEALHEPMGEGSRQKPGTINIHIDSSIASASETPIPHSVLQLPLANTVFHTGHSSTMFQTLWKKEKGSLALKLVSKEQLQHTSFAWPDWHSTGVQSASLSVPLTPITMPRQIEAGMGNIIRRIQGENSQSITASQELEETVPRYFATKNIPACAMKVWALVIPKDAMVSVTTELVSRFFISDPAAQDVLHLNAAFQELWKKDRPVWNDAVSFAISRGARLHRVLSGGGGWGKKAGLLSLDPDIFYDEPTITSLDSDIDMLELFDVEKSALKEVAEPGEFIQFFVRGPDDLARLNHEVTEHLDDSQTVPIYLELGTIPSTIDNIPNIEQQSHASVKPLKESIHVFHGHFGALSEGGMSIVRVDGHFNGEKGVQTRSKIDVPFSRFIALQLDEKDVSAMIEKKALKRNAKQQAKRLAKKAERAAKVEEIAAEQALTEAPEMRSAPRHPSNSASIRNLASALNSQSIRLAYEDDDTTDAEHQIPDDKVSEDLPRTPFRNPATKSTRSFNKDPKDLPIRRFQNPVPKNTEILEKESTKGINQLEIRGLSNLKPRMKSLSSSLDSEAKSALDPPAIRKVSVTKNTKILEEESAKGLNQFRIHYSNWYPGIKELPSALDSETESTLGSHGIRKVQRIFTGKVEIPQPIPAQKVSERNLNIRYHALKTNVYLDEESRQERIRRKSTKNENVTTTTPLMTPPVTPFEIRIVPTREPENPPTRRTPRRISKNFASLPIKSRLHKIAGSVVPEHLRKVVFTAVWNGRLKRASRSAEAMAADKDADVLMVKVPIQGEDKKYSEDLTEGEKLRARWTAWDRERLRSLRRSAVEPTSLNRTRSRRSSPPESIGSSKASSPGRVRLKKILSPDCIRPRKVPSPDRIIPRKVRAMGPSPEQREKRISDPEVAQLIDEVETWLAWDAKPPS</sequence>
<feature type="region of interest" description="Disordered" evidence="2">
    <location>
        <begin position="1003"/>
        <end position="1076"/>
    </location>
</feature>
<dbReference type="RefSeq" id="XP_033584181.1">
    <property type="nucleotide sequence ID" value="XM_033727425.1"/>
</dbReference>
<feature type="region of interest" description="Disordered" evidence="2">
    <location>
        <begin position="666"/>
        <end position="700"/>
    </location>
</feature>
<dbReference type="Proteomes" id="UP000504636">
    <property type="component" value="Unplaced"/>
</dbReference>
<feature type="compositionally biased region" description="Low complexity" evidence="2">
    <location>
        <begin position="1005"/>
        <end position="1030"/>
    </location>
</feature>
<reference evidence="5" key="2">
    <citation type="submission" date="2020-04" db="EMBL/GenBank/DDBJ databases">
        <authorList>
            <consortium name="NCBI Genome Project"/>
        </authorList>
    </citation>
    <scope>NUCLEOTIDE SEQUENCE</scope>
    <source>
        <strain evidence="5">CBS 304.34</strain>
    </source>
</reference>
<feature type="coiled-coil region" evidence="1">
    <location>
        <begin position="580"/>
        <end position="618"/>
    </location>
</feature>
<evidence type="ECO:0000313" key="4">
    <source>
        <dbReference type="Proteomes" id="UP000504636"/>
    </source>
</evidence>
<keyword evidence="1" id="KW-0175">Coiled coil</keyword>
<dbReference type="EMBL" id="MU003692">
    <property type="protein sequence ID" value="KAF2817217.1"/>
    <property type="molecule type" value="Genomic_DNA"/>
</dbReference>